<keyword evidence="3" id="KW-1185">Reference proteome</keyword>
<dbReference type="SUPFAM" id="SSF75304">
    <property type="entry name" value="Amidase signature (AS) enzymes"/>
    <property type="match status" value="1"/>
</dbReference>
<dbReference type="InterPro" id="IPR036928">
    <property type="entry name" value="AS_sf"/>
</dbReference>
<feature type="domain" description="Amidase" evidence="1">
    <location>
        <begin position="34"/>
        <end position="455"/>
    </location>
</feature>
<gene>
    <name evidence="2" type="primary">gatA_2</name>
    <name evidence="2" type="ORF">LMG3431_04731</name>
</gene>
<dbReference type="InterPro" id="IPR023631">
    <property type="entry name" value="Amidase_dom"/>
</dbReference>
<organism evidence="2 3">
    <name type="scientific">Achromobacter pestifer</name>
    <dbReference type="NCBI Taxonomy" id="1353889"/>
    <lineage>
        <taxon>Bacteria</taxon>
        <taxon>Pseudomonadati</taxon>
        <taxon>Pseudomonadota</taxon>
        <taxon>Betaproteobacteria</taxon>
        <taxon>Burkholderiales</taxon>
        <taxon>Alcaligenaceae</taxon>
        <taxon>Achromobacter</taxon>
    </lineage>
</organism>
<dbReference type="Pfam" id="PF01425">
    <property type="entry name" value="Amidase"/>
    <property type="match status" value="1"/>
</dbReference>
<protein>
    <submittedName>
        <fullName evidence="2">Glutamyl-tRNA(Gln) amidotransferase subunit A</fullName>
        <ecNumber evidence="2">6.3.5.7</ecNumber>
    </submittedName>
</protein>
<evidence type="ECO:0000313" key="2">
    <source>
        <dbReference type="EMBL" id="CAB3688340.1"/>
    </source>
</evidence>
<dbReference type="Gene3D" id="3.90.1300.10">
    <property type="entry name" value="Amidase signature (AS) domain"/>
    <property type="match status" value="1"/>
</dbReference>
<dbReference type="PANTHER" id="PTHR11895:SF176">
    <property type="entry name" value="AMIDASE AMID-RELATED"/>
    <property type="match status" value="1"/>
</dbReference>
<evidence type="ECO:0000259" key="1">
    <source>
        <dbReference type="Pfam" id="PF01425"/>
    </source>
</evidence>
<evidence type="ECO:0000313" key="3">
    <source>
        <dbReference type="Proteomes" id="UP000494108"/>
    </source>
</evidence>
<keyword evidence="2" id="KW-0436">Ligase</keyword>
<keyword evidence="2" id="KW-0808">Transferase</keyword>
<accession>A0A6S7AFZ7</accession>
<dbReference type="GO" id="GO:0016740">
    <property type="term" value="F:transferase activity"/>
    <property type="evidence" value="ECO:0007669"/>
    <property type="project" value="UniProtKB-KW"/>
</dbReference>
<name>A0A6S7AFZ7_9BURK</name>
<dbReference type="PANTHER" id="PTHR11895">
    <property type="entry name" value="TRANSAMIDASE"/>
    <property type="match status" value="1"/>
</dbReference>
<dbReference type="EMBL" id="CADIJX010000007">
    <property type="protein sequence ID" value="CAB3688340.1"/>
    <property type="molecule type" value="Genomic_DNA"/>
</dbReference>
<dbReference type="GO" id="GO:0050567">
    <property type="term" value="F:glutaminyl-tRNA synthase (glutamine-hydrolyzing) activity"/>
    <property type="evidence" value="ECO:0007669"/>
    <property type="project" value="UniProtKB-EC"/>
</dbReference>
<dbReference type="InterPro" id="IPR000120">
    <property type="entry name" value="Amidase"/>
</dbReference>
<dbReference type="InterPro" id="IPR020556">
    <property type="entry name" value="Amidase_CS"/>
</dbReference>
<sequence>MSPMPEQDNTALHFRDARELARAIRQREISSRQVTTHFLDRIERAPSLAAYSEVTAERALAQADAADRLQDAGILMGPLHGVPVAVKDSVHWSGVTTSGGSQTRQGVVSTDTASALHGLAAQGMVILGKTRMTEFAFGLSGQNPTQGTARNPWDARVARAPGGSSSGAGVAVAAGLAPIALGGDTGGSVRAPAALNGVVGYKPSTGMISRAGCLPLSDTLDVLGPIARSVADARLLTQVLAGPDVDDAATLDLPAACVTALRQPVPRAAGAIAVLAPQAWPAPLTDAGLRVWHQAQDRLERAGFTPLAWHPPASLSFARMADDNSLVLAYEAYRYYGALAEDPAQPLWEVVRTRIAAGGRIAQADYEAALLRRRADMAAFASAMRGLDALLMPACDQAAQALDAEDVRHVGLGKLLRPANFLGAAAIALPAGFDDDGMPLGVQLLAPAGHDAAMLDCAAALESVLAPVARLPDLSFWGL</sequence>
<dbReference type="EC" id="6.3.5.7" evidence="2"/>
<reference evidence="2 3" key="1">
    <citation type="submission" date="2020-04" db="EMBL/GenBank/DDBJ databases">
        <authorList>
            <person name="De Canck E."/>
        </authorList>
    </citation>
    <scope>NUCLEOTIDE SEQUENCE [LARGE SCALE GENOMIC DNA]</scope>
    <source>
        <strain evidence="2 3">LMG 3431</strain>
    </source>
</reference>
<dbReference type="AlphaFoldDB" id="A0A6S7AFZ7"/>
<proteinExistence type="predicted"/>
<dbReference type="PROSITE" id="PS00571">
    <property type="entry name" value="AMIDASES"/>
    <property type="match status" value="1"/>
</dbReference>
<dbReference type="Proteomes" id="UP000494108">
    <property type="component" value="Unassembled WGS sequence"/>
</dbReference>